<dbReference type="STRING" id="764291.STRUR_0845"/>
<reference evidence="3 4" key="1">
    <citation type="journal article" date="2014" name="Int. J. Syst. Evol. Microbiol.">
        <title>Phylogenomics and the dynamic genome evolution of the genus Streptococcus.</title>
        <authorList>
            <consortium name="The Broad Institute Genome Sequencing Platform"/>
            <person name="Richards V.P."/>
            <person name="Palmer S.R."/>
            <person name="Pavinski Bitar P.D."/>
            <person name="Qin X."/>
            <person name="Weinstock G.M."/>
            <person name="Highlander S.K."/>
            <person name="Town C.D."/>
            <person name="Burne R.A."/>
            <person name="Stanhope M.J."/>
        </authorList>
    </citation>
    <scope>NUCLEOTIDE SEQUENCE [LARGE SCALE GENOMIC DNA]</scope>
    <source>
        <strain evidence="3 4">2285-97</strain>
    </source>
</reference>
<keyword evidence="2" id="KW-0472">Membrane</keyword>
<feature type="transmembrane region" description="Helical" evidence="2">
    <location>
        <begin position="6"/>
        <end position="27"/>
    </location>
</feature>
<keyword evidence="1" id="KW-0175">Coiled coil</keyword>
<proteinExistence type="predicted"/>
<evidence type="ECO:0000313" key="4">
    <source>
        <dbReference type="Proteomes" id="UP000005388"/>
    </source>
</evidence>
<evidence type="ECO:0000256" key="2">
    <source>
        <dbReference type="SAM" id="Phobius"/>
    </source>
</evidence>
<keyword evidence="2" id="KW-0812">Transmembrane</keyword>
<feature type="coiled-coil region" evidence="1">
    <location>
        <begin position="50"/>
        <end position="109"/>
    </location>
</feature>
<dbReference type="Gene3D" id="1.20.5.1700">
    <property type="match status" value="1"/>
</dbReference>
<evidence type="ECO:0000256" key="1">
    <source>
        <dbReference type="SAM" id="Coils"/>
    </source>
</evidence>
<dbReference type="AlphaFoldDB" id="G5KEL0"/>
<keyword evidence="4" id="KW-1185">Reference proteome</keyword>
<accession>G5KEL0</accession>
<organism evidence="3 4">
    <name type="scientific">Streptococcus urinalis 2285-97</name>
    <dbReference type="NCBI Taxonomy" id="764291"/>
    <lineage>
        <taxon>Bacteria</taxon>
        <taxon>Bacillati</taxon>
        <taxon>Bacillota</taxon>
        <taxon>Bacilli</taxon>
        <taxon>Lactobacillales</taxon>
        <taxon>Streptococcaceae</taxon>
        <taxon>Streptococcus</taxon>
    </lineage>
</organism>
<dbReference type="EMBL" id="AEUZ02000001">
    <property type="protein sequence ID" value="EHJ56521.1"/>
    <property type="molecule type" value="Genomic_DNA"/>
</dbReference>
<dbReference type="SUPFAM" id="SSF58100">
    <property type="entry name" value="Bacterial hemolysins"/>
    <property type="match status" value="1"/>
</dbReference>
<keyword evidence="2" id="KW-1133">Transmembrane helix</keyword>
<protein>
    <submittedName>
        <fullName evidence="3">Uncharacterized protein</fullName>
    </submittedName>
</protein>
<name>G5KEL0_9STRE</name>
<dbReference type="Proteomes" id="UP000005388">
    <property type="component" value="Unassembled WGS sequence"/>
</dbReference>
<dbReference type="RefSeq" id="WP_006739276.1">
    <property type="nucleotide sequence ID" value="NZ_AEUZ02000001.1"/>
</dbReference>
<gene>
    <name evidence="3" type="ORF">STRUR_0845</name>
</gene>
<sequence>MDKDFIRQVVTALITGVGTIAGAFWTFRGKHEEVQSGTEKIYIDGNQLLFDNMQKEITRLTQDVAILKNDMKEMKEDYEAKIERLEKENDDLRNKLRDSIAEVKYLKEKLKQ</sequence>
<evidence type="ECO:0000313" key="3">
    <source>
        <dbReference type="EMBL" id="EHJ56521.1"/>
    </source>
</evidence>
<comment type="caution">
    <text evidence="3">The sequence shown here is derived from an EMBL/GenBank/DDBJ whole genome shotgun (WGS) entry which is preliminary data.</text>
</comment>